<accession>A0A1M7YZZ6</accession>
<proteinExistence type="predicted"/>
<sequence length="264" mass="31030">MNKKTDLSVIAAPVRAEIMRRIRAAEQEHGIRVLYAVESGSRAWGFASPNSDYDVRFVYAREPQWYMRIDVEEQRDVIEYPIVDEIDINGWDIRKALKLFRKSNPAIVEWLKSPLVYLEEGCFARQLSALLSDWYAIDKGQYHYLHMAKGNYRGYLKKDVVPLKKYFYVLRPLLAIQWLDKYREAAPIEFSRLIELIDDQSVLEEVTQLLAKKKRSQEKDYIHQVQPLNRYIEKLLADAETSIGRQEKRAGNVDELNRIFTQVV</sequence>
<dbReference type="AlphaFoldDB" id="A0A1M7YZZ6"/>
<dbReference type="SUPFAM" id="SSF81301">
    <property type="entry name" value="Nucleotidyltransferase"/>
    <property type="match status" value="1"/>
</dbReference>
<reference evidence="2" key="1">
    <citation type="submission" date="2016-12" db="EMBL/GenBank/DDBJ databases">
        <authorList>
            <person name="Rodrigo-Torres L."/>
            <person name="Arahal R.D."/>
            <person name="Lucena T."/>
        </authorList>
    </citation>
    <scope>NUCLEOTIDE SEQUENCE [LARGE SCALE GENOMIC DNA]</scope>
</reference>
<name>A0A1M7YZZ6_9VIBR</name>
<dbReference type="RefSeq" id="WP_083601741.1">
    <property type="nucleotide sequence ID" value="NZ_AP024897.1"/>
</dbReference>
<dbReference type="OrthoDB" id="9796845at2"/>
<evidence type="ECO:0000313" key="2">
    <source>
        <dbReference type="Proteomes" id="UP000184600"/>
    </source>
</evidence>
<dbReference type="GO" id="GO:0016740">
    <property type="term" value="F:transferase activity"/>
    <property type="evidence" value="ECO:0007669"/>
    <property type="project" value="UniProtKB-KW"/>
</dbReference>
<protein>
    <submittedName>
        <fullName evidence="1">Putative nucleotidyltransferase</fullName>
    </submittedName>
</protein>
<dbReference type="InterPro" id="IPR018775">
    <property type="entry name" value="RlaP"/>
</dbReference>
<evidence type="ECO:0000313" key="1">
    <source>
        <dbReference type="EMBL" id="SHO58259.1"/>
    </source>
</evidence>
<dbReference type="PANTHER" id="PTHR34817">
    <property type="entry name" value="NUCLEOTIDYLTRANSFERASE"/>
    <property type="match status" value="1"/>
</dbReference>
<dbReference type="Pfam" id="PF10127">
    <property type="entry name" value="RlaP"/>
    <property type="match status" value="1"/>
</dbReference>
<organism evidence="1 2">
    <name type="scientific">Vibrio quintilis</name>
    <dbReference type="NCBI Taxonomy" id="1117707"/>
    <lineage>
        <taxon>Bacteria</taxon>
        <taxon>Pseudomonadati</taxon>
        <taxon>Pseudomonadota</taxon>
        <taxon>Gammaproteobacteria</taxon>
        <taxon>Vibrionales</taxon>
        <taxon>Vibrionaceae</taxon>
        <taxon>Vibrio</taxon>
    </lineage>
</organism>
<dbReference type="Proteomes" id="UP000184600">
    <property type="component" value="Unassembled WGS sequence"/>
</dbReference>
<dbReference type="PANTHER" id="PTHR34817:SF2">
    <property type="entry name" value="NUCLEOTIDYLTRANSFERASE"/>
    <property type="match status" value="1"/>
</dbReference>
<keyword evidence="1" id="KW-0808">Transferase</keyword>
<keyword evidence="2" id="KW-1185">Reference proteome</keyword>
<gene>
    <name evidence="1" type="ORF">VQ7734_04030</name>
</gene>
<dbReference type="STRING" id="1117707.VQ7734_04030"/>
<dbReference type="InterPro" id="IPR043519">
    <property type="entry name" value="NT_sf"/>
</dbReference>
<dbReference type="EMBL" id="FRFG01000059">
    <property type="protein sequence ID" value="SHO58259.1"/>
    <property type="molecule type" value="Genomic_DNA"/>
</dbReference>